<dbReference type="InterPro" id="IPR006747">
    <property type="entry name" value="DUF599"/>
</dbReference>
<evidence type="ECO:0000313" key="2">
    <source>
        <dbReference type="EMBL" id="KAK9105470.1"/>
    </source>
</evidence>
<reference evidence="2 3" key="1">
    <citation type="submission" date="2024-01" db="EMBL/GenBank/DDBJ databases">
        <title>Genome assemblies of Stephania.</title>
        <authorList>
            <person name="Yang L."/>
        </authorList>
    </citation>
    <scope>NUCLEOTIDE SEQUENCE [LARGE SCALE GENOMIC DNA]</scope>
    <source>
        <strain evidence="2">JXDWG</strain>
        <tissue evidence="2">Leaf</tissue>
    </source>
</reference>
<dbReference type="PANTHER" id="PTHR31168:SF19">
    <property type="entry name" value="OS01G0683700 PROTEIN"/>
    <property type="match status" value="1"/>
</dbReference>
<keyword evidence="1" id="KW-0472">Membrane</keyword>
<accession>A0AAP0F7Q4</accession>
<gene>
    <name evidence="2" type="ORF">Scep_022314</name>
</gene>
<dbReference type="Proteomes" id="UP001419268">
    <property type="component" value="Unassembled WGS sequence"/>
</dbReference>
<dbReference type="PANTHER" id="PTHR31168">
    <property type="entry name" value="OS02G0292800 PROTEIN"/>
    <property type="match status" value="1"/>
</dbReference>
<feature type="transmembrane region" description="Helical" evidence="1">
    <location>
        <begin position="6"/>
        <end position="27"/>
    </location>
</feature>
<dbReference type="AlphaFoldDB" id="A0AAP0F7Q4"/>
<feature type="transmembrane region" description="Helical" evidence="1">
    <location>
        <begin position="48"/>
        <end position="68"/>
    </location>
</feature>
<dbReference type="Pfam" id="PF04654">
    <property type="entry name" value="DUF599"/>
    <property type="match status" value="1"/>
</dbReference>
<keyword evidence="3" id="KW-1185">Reference proteome</keyword>
<organism evidence="2 3">
    <name type="scientific">Stephania cephalantha</name>
    <dbReference type="NCBI Taxonomy" id="152367"/>
    <lineage>
        <taxon>Eukaryota</taxon>
        <taxon>Viridiplantae</taxon>
        <taxon>Streptophyta</taxon>
        <taxon>Embryophyta</taxon>
        <taxon>Tracheophyta</taxon>
        <taxon>Spermatophyta</taxon>
        <taxon>Magnoliopsida</taxon>
        <taxon>Ranunculales</taxon>
        <taxon>Menispermaceae</taxon>
        <taxon>Menispermoideae</taxon>
        <taxon>Cissampelideae</taxon>
        <taxon>Stephania</taxon>
    </lineage>
</organism>
<evidence type="ECO:0000256" key="1">
    <source>
        <dbReference type="SAM" id="Phobius"/>
    </source>
</evidence>
<evidence type="ECO:0000313" key="3">
    <source>
        <dbReference type="Proteomes" id="UP001419268"/>
    </source>
</evidence>
<comment type="caution">
    <text evidence="2">The sequence shown here is derived from an EMBL/GenBank/DDBJ whole genome shotgun (WGS) entry which is preliminary data.</text>
</comment>
<dbReference type="EMBL" id="JBBNAG010000009">
    <property type="protein sequence ID" value="KAK9105470.1"/>
    <property type="molecule type" value="Genomic_DNA"/>
</dbReference>
<keyword evidence="1" id="KW-1133">Transmembrane helix</keyword>
<keyword evidence="1" id="KW-0812">Transmembrane</keyword>
<sequence>MAFTSLAATSITLSSIIGVFVSTTTNSKSSSEIVYGSKNPIINSVKHFSVLLCFLFAFLCNIQSIRYYSHVSFLMTLPAMTDHDDIDDDSHSRGDMVCYVARCLNRGSYFWSLGLRGFYLAFPLFLWTFGPIPMFACCCAMPGVLYFLDTTASFAVKLKEFPLKVKMMTTNHDVELPCTYSTSTVH</sequence>
<protein>
    <submittedName>
        <fullName evidence="2">Uncharacterized protein</fullName>
    </submittedName>
</protein>
<feature type="transmembrane region" description="Helical" evidence="1">
    <location>
        <begin position="118"/>
        <end position="148"/>
    </location>
</feature>
<proteinExistence type="predicted"/>
<name>A0AAP0F7Q4_9MAGN</name>